<dbReference type="AlphaFoldDB" id="A0A8T6R4W3"/>
<dbReference type="InterPro" id="IPR030400">
    <property type="entry name" value="Sedolisin_dom"/>
</dbReference>
<dbReference type="GO" id="GO:0008240">
    <property type="term" value="F:tripeptidyl-peptidase activity"/>
    <property type="evidence" value="ECO:0007669"/>
    <property type="project" value="TreeGrafter"/>
</dbReference>
<evidence type="ECO:0000313" key="11">
    <source>
        <dbReference type="Proteomes" id="UP000287866"/>
    </source>
</evidence>
<comment type="cofactor">
    <cofactor evidence="1">
        <name>Ca(2+)</name>
        <dbReference type="ChEBI" id="CHEBI:29108"/>
    </cofactor>
</comment>
<organism evidence="10 11">
    <name type="scientific">Phycicoccus flavus</name>
    <dbReference type="NCBI Taxonomy" id="2502783"/>
    <lineage>
        <taxon>Bacteria</taxon>
        <taxon>Bacillati</taxon>
        <taxon>Actinomycetota</taxon>
        <taxon>Actinomycetes</taxon>
        <taxon>Micrococcales</taxon>
        <taxon>Intrasporangiaceae</taxon>
        <taxon>Phycicoccus</taxon>
    </lineage>
</organism>
<dbReference type="GO" id="GO:0004252">
    <property type="term" value="F:serine-type endopeptidase activity"/>
    <property type="evidence" value="ECO:0007669"/>
    <property type="project" value="InterPro"/>
</dbReference>
<feature type="chain" id="PRO_5038920089" evidence="8">
    <location>
        <begin position="26"/>
        <end position="649"/>
    </location>
</feature>
<dbReference type="GO" id="GO:0006508">
    <property type="term" value="P:proteolysis"/>
    <property type="evidence" value="ECO:0007669"/>
    <property type="project" value="UniProtKB-KW"/>
</dbReference>
<dbReference type="Pfam" id="PF09286">
    <property type="entry name" value="Pro-kuma_activ"/>
    <property type="match status" value="1"/>
</dbReference>
<evidence type="ECO:0000256" key="4">
    <source>
        <dbReference type="ARBA" id="ARBA00022801"/>
    </source>
</evidence>
<dbReference type="SUPFAM" id="SSF54897">
    <property type="entry name" value="Protease propeptides/inhibitors"/>
    <property type="match status" value="1"/>
</dbReference>
<reference evidence="10" key="1">
    <citation type="submission" date="2020-03" db="EMBL/GenBank/DDBJ databases">
        <title>Phycicoccus flavus sp. nov., a novel endophytic actinobacterium isolated from branch of Kandelia candel.</title>
        <authorList>
            <person name="Tuo L."/>
        </authorList>
    </citation>
    <scope>NUCLEOTIDE SEQUENCE</scope>
    <source>
        <strain evidence="10">CMS6Z-2</strain>
    </source>
</reference>
<dbReference type="PANTHER" id="PTHR14218:SF15">
    <property type="entry name" value="TRIPEPTIDYL-PEPTIDASE 1"/>
    <property type="match status" value="1"/>
</dbReference>
<dbReference type="InterPro" id="IPR006311">
    <property type="entry name" value="TAT_signal"/>
</dbReference>
<keyword evidence="5" id="KW-0720">Serine protease</keyword>
<keyword evidence="4" id="KW-0378">Hydrolase</keyword>
<name>A0A8T6R4W3_9MICO</name>
<keyword evidence="7" id="KW-0865">Zymogen</keyword>
<keyword evidence="11" id="KW-1185">Reference proteome</keyword>
<keyword evidence="2" id="KW-0645">Protease</keyword>
<dbReference type="InterPro" id="IPR015366">
    <property type="entry name" value="S53_propep"/>
</dbReference>
<dbReference type="InterPro" id="IPR023828">
    <property type="entry name" value="Peptidase_S8_Ser-AS"/>
</dbReference>
<keyword evidence="6" id="KW-0106">Calcium</keyword>
<dbReference type="SMART" id="SM00944">
    <property type="entry name" value="Pro-kuma_activ"/>
    <property type="match status" value="1"/>
</dbReference>
<evidence type="ECO:0000256" key="2">
    <source>
        <dbReference type="ARBA" id="ARBA00022670"/>
    </source>
</evidence>
<dbReference type="Pfam" id="PF00082">
    <property type="entry name" value="Peptidase_S8"/>
    <property type="match status" value="1"/>
</dbReference>
<evidence type="ECO:0000256" key="7">
    <source>
        <dbReference type="ARBA" id="ARBA00023145"/>
    </source>
</evidence>
<dbReference type="Proteomes" id="UP000287866">
    <property type="component" value="Unassembled WGS sequence"/>
</dbReference>
<evidence type="ECO:0000256" key="3">
    <source>
        <dbReference type="ARBA" id="ARBA00022723"/>
    </source>
</evidence>
<dbReference type="InterPro" id="IPR036852">
    <property type="entry name" value="Peptidase_S8/S53_dom_sf"/>
</dbReference>
<evidence type="ECO:0000256" key="1">
    <source>
        <dbReference type="ARBA" id="ARBA00001913"/>
    </source>
</evidence>
<sequence length="649" mass="67086">MSRARRSALAVAGVLALGATGTAAASATPAQTLPGSVPSWATAAHRTGATAPSTSVTFRVYLGYRDPAGAAAYAQAVSTEGSADYGHFLTPQQFRARFSPTARTVGAVSGWLRHEGFSVGSVPANRKYVEATGTAGRAAAAFGTSFAQFRVDGRTVRGNTTPLHVPAGLTGVEAVVGLDESQTLAHADKLADPPAGFRNARPCSEYWGQRTVQNTATPDGTTLPDSPSTFAPCGYAGSQLQGAYGLKDSIASGTDGRGVTVGVIDAYASPTIQSDLETYSRAHGLPSVQGHFRQVVAPGTYQHPTNPRHDPGGWAGEETLDLEAVHTMAPGADLVYIGAPNNYRDLDAIMNRVVDGHLADIVSNSYGYGGEALPRGYIAPQLDTQIQAAAEGISLFFSSGDSGDETGGVAGATPTPDWPASSPWVTAVGGTSLGVTRSDQRLFEVGWETARSSLDPATTTWGTPTYLYGSGGGTSRLFAQPSYQKGVVPDSIATTYGGGAMRTVPDVSALGDPNTGMLVGETQAFSDGTYYDEYRIGGTSLSSPLYAGMFADAMQRAGHPYGLANPALYAARGSGTLDITTAPLSTYPGTVRVDYVDGESGAGGYRYSARYFDADHSLTIHVRPGYDDVTGVGSPDGGAWLDAVSGYGG</sequence>
<dbReference type="InterPro" id="IPR000209">
    <property type="entry name" value="Peptidase_S8/S53_dom"/>
</dbReference>
<feature type="domain" description="Peptidase S53" evidence="9">
    <location>
        <begin position="234"/>
        <end position="647"/>
    </location>
</feature>
<dbReference type="PROSITE" id="PS00138">
    <property type="entry name" value="SUBTILASE_SER"/>
    <property type="match status" value="1"/>
</dbReference>
<dbReference type="Gene3D" id="3.40.50.200">
    <property type="entry name" value="Peptidase S8/S53 domain"/>
    <property type="match status" value="1"/>
</dbReference>
<evidence type="ECO:0000256" key="6">
    <source>
        <dbReference type="ARBA" id="ARBA00022837"/>
    </source>
</evidence>
<feature type="signal peptide" evidence="8">
    <location>
        <begin position="1"/>
        <end position="25"/>
    </location>
</feature>
<proteinExistence type="predicted"/>
<evidence type="ECO:0000256" key="5">
    <source>
        <dbReference type="ARBA" id="ARBA00022825"/>
    </source>
</evidence>
<gene>
    <name evidence="10" type="ORF">EPD83_012765</name>
</gene>
<dbReference type="PROSITE" id="PS51695">
    <property type="entry name" value="SEDOLISIN"/>
    <property type="match status" value="1"/>
</dbReference>
<comment type="caution">
    <text evidence="10">The sequence shown here is derived from an EMBL/GenBank/DDBJ whole genome shotgun (WGS) entry which is preliminary data.</text>
</comment>
<dbReference type="CDD" id="cd11377">
    <property type="entry name" value="Pro-peptidase_S53"/>
    <property type="match status" value="1"/>
</dbReference>
<keyword evidence="8" id="KW-0732">Signal</keyword>
<protein>
    <submittedName>
        <fullName evidence="10">S8/S53 family peptidase</fullName>
    </submittedName>
</protein>
<evidence type="ECO:0000259" key="9">
    <source>
        <dbReference type="PROSITE" id="PS51695"/>
    </source>
</evidence>
<dbReference type="PANTHER" id="PTHR14218">
    <property type="entry name" value="PROTEASE S8 TRIPEPTIDYL PEPTIDASE I CLN2"/>
    <property type="match status" value="1"/>
</dbReference>
<dbReference type="InterPro" id="IPR050819">
    <property type="entry name" value="Tripeptidyl-peptidase_I"/>
</dbReference>
<dbReference type="GO" id="GO:0046872">
    <property type="term" value="F:metal ion binding"/>
    <property type="evidence" value="ECO:0007669"/>
    <property type="project" value="UniProtKB-KW"/>
</dbReference>
<dbReference type="CDD" id="cd04056">
    <property type="entry name" value="Peptidases_S53"/>
    <property type="match status" value="1"/>
</dbReference>
<dbReference type="RefSeq" id="WP_165566667.1">
    <property type="nucleotide sequence ID" value="NZ_SAYU02000041.1"/>
</dbReference>
<keyword evidence="3" id="KW-0479">Metal-binding</keyword>
<evidence type="ECO:0000256" key="8">
    <source>
        <dbReference type="SAM" id="SignalP"/>
    </source>
</evidence>
<dbReference type="EMBL" id="SAYU02000041">
    <property type="protein sequence ID" value="NHA68916.1"/>
    <property type="molecule type" value="Genomic_DNA"/>
</dbReference>
<accession>A0A8T6R4W3</accession>
<evidence type="ECO:0000313" key="10">
    <source>
        <dbReference type="EMBL" id="NHA68916.1"/>
    </source>
</evidence>
<dbReference type="SUPFAM" id="SSF52743">
    <property type="entry name" value="Subtilisin-like"/>
    <property type="match status" value="1"/>
</dbReference>
<dbReference type="PROSITE" id="PS51318">
    <property type="entry name" value="TAT"/>
    <property type="match status" value="1"/>
</dbReference>